<dbReference type="EMBL" id="AP004776">
    <property type="protein sequence ID" value="BAD23039.1"/>
    <property type="molecule type" value="Genomic_DNA"/>
</dbReference>
<sequence>MSGDEVGYEMAHGGWTLCGRDLCNGFYEVCVQASVFAKEIGRNRLGGCSMHAAAAASVGQQVGQARGLLEPVQDVRREETECELAKDPSEGVRPGAGFQMAGAAAVSEKREIEELSPIYRSYIE</sequence>
<accession>Q6K7S3</accession>
<organism evidence="1 2">
    <name type="scientific">Oryza sativa subsp. japonica</name>
    <name type="common">Rice</name>
    <dbReference type="NCBI Taxonomy" id="39947"/>
    <lineage>
        <taxon>Eukaryota</taxon>
        <taxon>Viridiplantae</taxon>
        <taxon>Streptophyta</taxon>
        <taxon>Embryophyta</taxon>
        <taxon>Tracheophyta</taxon>
        <taxon>Spermatophyta</taxon>
        <taxon>Magnoliopsida</taxon>
        <taxon>Liliopsida</taxon>
        <taxon>Poales</taxon>
        <taxon>Poaceae</taxon>
        <taxon>BOP clade</taxon>
        <taxon>Oryzoideae</taxon>
        <taxon>Oryzeae</taxon>
        <taxon>Oryzinae</taxon>
        <taxon>Oryza</taxon>
        <taxon>Oryza sativa</taxon>
    </lineage>
</organism>
<evidence type="ECO:0000313" key="1">
    <source>
        <dbReference type="EMBL" id="BAD23039.1"/>
    </source>
</evidence>
<evidence type="ECO:0000313" key="2">
    <source>
        <dbReference type="Proteomes" id="UP000000763"/>
    </source>
</evidence>
<name>Q6K7S3_ORYSJ</name>
<dbReference type="Proteomes" id="UP000000763">
    <property type="component" value="Chromosome 2"/>
</dbReference>
<reference evidence="2" key="1">
    <citation type="journal article" date="2005" name="Nature">
        <title>The map-based sequence of the rice genome.</title>
        <authorList>
            <consortium name="International rice genome sequencing project (IRGSP)"/>
            <person name="Matsumoto T."/>
            <person name="Wu J."/>
            <person name="Kanamori H."/>
            <person name="Katayose Y."/>
            <person name="Fujisawa M."/>
            <person name="Namiki N."/>
            <person name="Mizuno H."/>
            <person name="Yamamoto K."/>
            <person name="Antonio B.A."/>
            <person name="Baba T."/>
            <person name="Sakata K."/>
            <person name="Nagamura Y."/>
            <person name="Aoki H."/>
            <person name="Arikawa K."/>
            <person name="Arita K."/>
            <person name="Bito T."/>
            <person name="Chiden Y."/>
            <person name="Fujitsuka N."/>
            <person name="Fukunaka R."/>
            <person name="Hamada M."/>
            <person name="Harada C."/>
            <person name="Hayashi A."/>
            <person name="Hijishita S."/>
            <person name="Honda M."/>
            <person name="Hosokawa S."/>
            <person name="Ichikawa Y."/>
            <person name="Idonuma A."/>
            <person name="Iijima M."/>
            <person name="Ikeda M."/>
            <person name="Ikeno M."/>
            <person name="Ito K."/>
            <person name="Ito S."/>
            <person name="Ito T."/>
            <person name="Ito Y."/>
            <person name="Ito Y."/>
            <person name="Iwabuchi A."/>
            <person name="Kamiya K."/>
            <person name="Karasawa W."/>
            <person name="Kurita K."/>
            <person name="Katagiri S."/>
            <person name="Kikuta A."/>
            <person name="Kobayashi H."/>
            <person name="Kobayashi N."/>
            <person name="Machita K."/>
            <person name="Maehara T."/>
            <person name="Masukawa M."/>
            <person name="Mizubayashi T."/>
            <person name="Mukai Y."/>
            <person name="Nagasaki H."/>
            <person name="Nagata Y."/>
            <person name="Naito S."/>
            <person name="Nakashima M."/>
            <person name="Nakama Y."/>
            <person name="Nakamichi Y."/>
            <person name="Nakamura M."/>
            <person name="Meguro A."/>
            <person name="Negishi M."/>
            <person name="Ohta I."/>
            <person name="Ohta T."/>
            <person name="Okamoto M."/>
            <person name="Ono N."/>
            <person name="Saji S."/>
            <person name="Sakaguchi M."/>
            <person name="Sakai K."/>
            <person name="Shibata M."/>
            <person name="Shimokawa T."/>
            <person name="Song J."/>
            <person name="Takazaki Y."/>
            <person name="Terasawa K."/>
            <person name="Tsugane M."/>
            <person name="Tsuji K."/>
            <person name="Ueda S."/>
            <person name="Waki K."/>
            <person name="Yamagata H."/>
            <person name="Yamamoto M."/>
            <person name="Yamamoto S."/>
            <person name="Yamane H."/>
            <person name="Yoshiki S."/>
            <person name="Yoshihara R."/>
            <person name="Yukawa K."/>
            <person name="Zhong H."/>
            <person name="Yano M."/>
            <person name="Yuan Q."/>
            <person name="Ouyang S."/>
            <person name="Liu J."/>
            <person name="Jones K.M."/>
            <person name="Gansberger K."/>
            <person name="Moffat K."/>
            <person name="Hill J."/>
            <person name="Bera J."/>
            <person name="Fadrosh D."/>
            <person name="Jin S."/>
            <person name="Johri S."/>
            <person name="Kim M."/>
            <person name="Overton L."/>
            <person name="Reardon M."/>
            <person name="Tsitrin T."/>
            <person name="Vuong H."/>
            <person name="Weaver B."/>
            <person name="Ciecko A."/>
            <person name="Tallon L."/>
            <person name="Jackson J."/>
            <person name="Pai G."/>
            <person name="Aken S.V."/>
            <person name="Utterback T."/>
            <person name="Reidmuller S."/>
            <person name="Feldblyum T."/>
            <person name="Hsiao J."/>
            <person name="Zismann V."/>
            <person name="Iobst S."/>
            <person name="de Vazeille A.R."/>
            <person name="Buell C.R."/>
            <person name="Ying K."/>
            <person name="Li Y."/>
            <person name="Lu T."/>
            <person name="Huang Y."/>
            <person name="Zhao Q."/>
            <person name="Feng Q."/>
            <person name="Zhang L."/>
            <person name="Zhu J."/>
            <person name="Weng Q."/>
            <person name="Mu J."/>
            <person name="Lu Y."/>
            <person name="Fan D."/>
            <person name="Liu Y."/>
            <person name="Guan J."/>
            <person name="Zhang Y."/>
            <person name="Yu S."/>
            <person name="Liu X."/>
            <person name="Zhang Y."/>
            <person name="Hong G."/>
            <person name="Han B."/>
            <person name="Choisne N."/>
            <person name="Demange N."/>
            <person name="Orjeda G."/>
            <person name="Samain S."/>
            <person name="Cattolico L."/>
            <person name="Pelletier E."/>
            <person name="Couloux A."/>
            <person name="Segurens B."/>
            <person name="Wincker P."/>
            <person name="D'Hont A."/>
            <person name="Scarpelli C."/>
            <person name="Weissenbach J."/>
            <person name="Salanoubat M."/>
            <person name="Quetier F."/>
            <person name="Yu Y."/>
            <person name="Kim H.R."/>
            <person name="Rambo T."/>
            <person name="Currie J."/>
            <person name="Collura K."/>
            <person name="Luo M."/>
            <person name="Yang T."/>
            <person name="Ammiraju J.S.S."/>
            <person name="Engler F."/>
            <person name="Soderlund C."/>
            <person name="Wing R.A."/>
            <person name="Palmer L.E."/>
            <person name="de la Bastide M."/>
            <person name="Spiegel L."/>
            <person name="Nascimento L."/>
            <person name="Zutavern T."/>
            <person name="O'Shaughnessy A."/>
            <person name="Dike S."/>
            <person name="Dedhia N."/>
            <person name="Preston R."/>
            <person name="Balija V."/>
            <person name="McCombie W.R."/>
            <person name="Chow T."/>
            <person name="Chen H."/>
            <person name="Chung M."/>
            <person name="Chen C."/>
            <person name="Shaw J."/>
            <person name="Wu H."/>
            <person name="Hsiao K."/>
            <person name="Chao Y."/>
            <person name="Chu M."/>
            <person name="Cheng C."/>
            <person name="Hour A."/>
            <person name="Lee P."/>
            <person name="Lin S."/>
            <person name="Lin Y."/>
            <person name="Liou J."/>
            <person name="Liu S."/>
            <person name="Hsing Y."/>
            <person name="Raghuvanshi S."/>
            <person name="Mohanty A."/>
            <person name="Bharti A.K."/>
            <person name="Gaur A."/>
            <person name="Gupta V."/>
            <person name="Kumar D."/>
            <person name="Ravi V."/>
            <person name="Vij S."/>
            <person name="Kapur A."/>
            <person name="Khurana P."/>
            <person name="Khurana P."/>
            <person name="Khurana J.P."/>
            <person name="Tyagi A.K."/>
            <person name="Gaikwad K."/>
            <person name="Singh A."/>
            <person name="Dalal V."/>
            <person name="Srivastava S."/>
            <person name="Dixit A."/>
            <person name="Pal A.K."/>
            <person name="Ghazi I.A."/>
            <person name="Yadav M."/>
            <person name="Pandit A."/>
            <person name="Bhargava A."/>
            <person name="Sureshbabu K."/>
            <person name="Batra K."/>
            <person name="Sharma T.R."/>
            <person name="Mohapatra T."/>
            <person name="Singh N.K."/>
            <person name="Messing J."/>
            <person name="Nelson A.B."/>
            <person name="Fuks G."/>
            <person name="Kavchok S."/>
            <person name="Keizer G."/>
            <person name="Linton E."/>
            <person name="Llaca V."/>
            <person name="Song R."/>
            <person name="Tanyolac B."/>
            <person name="Young S."/>
            <person name="Ho-Il K."/>
            <person name="Hahn J.H."/>
            <person name="Sangsakoo G."/>
            <person name="Vanavichit A."/>
            <person name="de Mattos Luiz.A.T."/>
            <person name="Zimmer P.D."/>
            <person name="Malone G."/>
            <person name="Dellagostin O."/>
            <person name="de Oliveira A.C."/>
            <person name="Bevan M."/>
            <person name="Bancroft I."/>
            <person name="Minx P."/>
            <person name="Cordum H."/>
            <person name="Wilson R."/>
            <person name="Cheng Z."/>
            <person name="Jin W."/>
            <person name="Jiang J."/>
            <person name="Leong S.A."/>
            <person name="Iwama H."/>
            <person name="Gojobori T."/>
            <person name="Itoh T."/>
            <person name="Niimura Y."/>
            <person name="Fujii Y."/>
            <person name="Habara T."/>
            <person name="Sakai H."/>
            <person name="Sato Y."/>
            <person name="Wilson G."/>
            <person name="Kumar K."/>
            <person name="McCouch S."/>
            <person name="Juretic N."/>
            <person name="Hoen D."/>
            <person name="Wright S."/>
            <person name="Bruskiewich R."/>
            <person name="Bureau T."/>
            <person name="Miyao A."/>
            <person name="Hirochika H."/>
            <person name="Nishikawa T."/>
            <person name="Kadowaki K."/>
            <person name="Sugiura M."/>
            <person name="Burr B."/>
            <person name="Sasaki T."/>
        </authorList>
    </citation>
    <scope>NUCLEOTIDE SEQUENCE [LARGE SCALE GENOMIC DNA]</scope>
    <source>
        <strain evidence="2">cv. Nipponbare</strain>
    </source>
</reference>
<protein>
    <submittedName>
        <fullName evidence="1">Uncharacterized protein</fullName>
    </submittedName>
</protein>
<reference evidence="2" key="2">
    <citation type="journal article" date="2008" name="Nucleic Acids Res.">
        <title>The rice annotation project database (RAP-DB): 2008 update.</title>
        <authorList>
            <consortium name="The rice annotation project (RAP)"/>
        </authorList>
    </citation>
    <scope>GENOME REANNOTATION</scope>
    <source>
        <strain evidence="2">cv. Nipponbare</strain>
    </source>
</reference>
<dbReference type="AlphaFoldDB" id="Q6K7S3"/>
<proteinExistence type="predicted"/>
<gene>
    <name evidence="1" type="primary">P0452F04.9</name>
</gene>